<dbReference type="EMBL" id="APKE01000020">
    <property type="protein sequence ID" value="KAF0676004.1"/>
    <property type="molecule type" value="Genomic_DNA"/>
</dbReference>
<organism evidence="3 4">
    <name type="scientific">Profundibacterium mesophilum KAUST100406-0324</name>
    <dbReference type="NCBI Taxonomy" id="1037889"/>
    <lineage>
        <taxon>Bacteria</taxon>
        <taxon>Pseudomonadati</taxon>
        <taxon>Pseudomonadota</taxon>
        <taxon>Alphaproteobacteria</taxon>
        <taxon>Rhodobacterales</taxon>
        <taxon>Roseobacteraceae</taxon>
        <taxon>Profundibacterium</taxon>
    </lineage>
</organism>
<gene>
    <name evidence="3" type="ORF">PMES_01760</name>
</gene>
<dbReference type="RefSeq" id="WP_159965323.1">
    <property type="nucleotide sequence ID" value="NZ_APKE01000020.1"/>
</dbReference>
<comment type="caution">
    <text evidence="3">The sequence shown here is derived from an EMBL/GenBank/DDBJ whole genome shotgun (WGS) entry which is preliminary data.</text>
</comment>
<evidence type="ECO:0008006" key="5">
    <source>
        <dbReference type="Google" id="ProtNLM"/>
    </source>
</evidence>
<evidence type="ECO:0000313" key="3">
    <source>
        <dbReference type="EMBL" id="KAF0676004.1"/>
    </source>
</evidence>
<keyword evidence="4" id="KW-1185">Reference proteome</keyword>
<proteinExistence type="predicted"/>
<feature type="region of interest" description="Disordered" evidence="1">
    <location>
        <begin position="61"/>
        <end position="96"/>
    </location>
</feature>
<dbReference type="OrthoDB" id="7659317at2"/>
<feature type="chain" id="PRO_5037227088" description="DUF1002 domain-containing protein" evidence="2">
    <location>
        <begin position="21"/>
        <end position="156"/>
    </location>
</feature>
<evidence type="ECO:0000256" key="1">
    <source>
        <dbReference type="SAM" id="MobiDB-lite"/>
    </source>
</evidence>
<accession>A0A921TF13</accession>
<sequence>MKRILIAAIAASSMATSAFAYTDASETMVNAVAEILDSLEIDSVNVEDLSDTQIASIYIAGTSSSDQSEKEKEVRSFLTDKQLEQEADAGPTLETGVDIDGGSATMMEMVQNLLDENDIDADVSTLTDAQIAGIYIAGTSSGEEGRQKDRIEAILK</sequence>
<dbReference type="AlphaFoldDB" id="A0A921TF13"/>
<name>A0A921TF13_9RHOB</name>
<keyword evidence="2" id="KW-0732">Signal</keyword>
<evidence type="ECO:0000256" key="2">
    <source>
        <dbReference type="SAM" id="SignalP"/>
    </source>
</evidence>
<dbReference type="Proteomes" id="UP000698242">
    <property type="component" value="Unassembled WGS sequence"/>
</dbReference>
<reference evidence="3" key="1">
    <citation type="submission" date="2013-03" db="EMBL/GenBank/DDBJ databases">
        <title>Genome Sequence of the Profundibacterium mesophilum strain KAUST100406-0324T from Red Sea, a novel genus in the family Rhodobacteraceae.</title>
        <authorList>
            <person name="Essack M."/>
            <person name="Alam I."/>
            <person name="Lafi F."/>
            <person name="Alawi W."/>
            <person name="Kamanu F."/>
            <person name="Al-Suwailem A."/>
            <person name="Lee O.O."/>
            <person name="Xu Y."/>
            <person name="Bajic V."/>
            <person name="Qian P.-Y."/>
            <person name="Archer J."/>
        </authorList>
    </citation>
    <scope>NUCLEOTIDE SEQUENCE</scope>
    <source>
        <strain evidence="3">KAUST100406-0324</strain>
    </source>
</reference>
<evidence type="ECO:0000313" key="4">
    <source>
        <dbReference type="Proteomes" id="UP000698242"/>
    </source>
</evidence>
<protein>
    <recommendedName>
        <fullName evidence="5">DUF1002 domain-containing protein</fullName>
    </recommendedName>
</protein>
<feature type="signal peptide" evidence="2">
    <location>
        <begin position="1"/>
        <end position="20"/>
    </location>
</feature>